<dbReference type="CDD" id="cd00077">
    <property type="entry name" value="HDc"/>
    <property type="match status" value="1"/>
</dbReference>
<name>A0A832QC13_9BACT</name>
<evidence type="ECO:0000313" key="2">
    <source>
        <dbReference type="EMBL" id="HHX99521.1"/>
    </source>
</evidence>
<protein>
    <submittedName>
        <fullName evidence="2">Bifunctional (P)ppGpp synthetase/guanosine-3',5'-bis(Diphosphate) 3'-pyrophosphohydrolase</fullName>
    </submittedName>
</protein>
<dbReference type="PANTHER" id="PTHR21262:SF31">
    <property type="entry name" value="GTP PYROPHOSPHOKINASE"/>
    <property type="match status" value="1"/>
</dbReference>
<keyword evidence="2" id="KW-0378">Hydrolase</keyword>
<comment type="caution">
    <text evidence="2">The sequence shown here is derived from an EMBL/GenBank/DDBJ whole genome shotgun (WGS) entry which is preliminary data.</text>
</comment>
<proteinExistence type="predicted"/>
<gene>
    <name evidence="2" type="ORF">GX533_02495</name>
</gene>
<dbReference type="Pfam" id="PF13328">
    <property type="entry name" value="HD_4"/>
    <property type="match status" value="1"/>
</dbReference>
<dbReference type="Gene3D" id="1.10.3210.10">
    <property type="entry name" value="Hypothetical protein af1432"/>
    <property type="match status" value="1"/>
</dbReference>
<sequence length="214" mass="24917">MKKLPKVTKKELLDQIGEFGKRDLVKKALDLSSKAHAKQKRENGASYLHQHIYYVTSLLFSAYKKDKEIEKLLVLALLHDTVEDTDVKLSQIQKIFGENIAETVSLLSKESSKQDDTLSDAEKYMETQNYLEKLSGNREAVIVKLFDRLANVRCINEEAVERKPKKYLRYFKETKNLYIPLAKKYDLKKLVKELEDEVDRIQDLLGEILITHRD</sequence>
<dbReference type="PANTHER" id="PTHR21262">
    <property type="entry name" value="GUANOSINE-3',5'-BIS DIPHOSPHATE 3'-PYROPHOSPHOHYDROLASE"/>
    <property type="match status" value="1"/>
</dbReference>
<evidence type="ECO:0000256" key="1">
    <source>
        <dbReference type="SAM" id="Coils"/>
    </source>
</evidence>
<organism evidence="2 3">
    <name type="scientific">Candidatus Dojkabacteria bacterium</name>
    <dbReference type="NCBI Taxonomy" id="2099670"/>
    <lineage>
        <taxon>Bacteria</taxon>
        <taxon>Candidatus Dojkabacteria</taxon>
    </lineage>
</organism>
<dbReference type="Proteomes" id="UP000576550">
    <property type="component" value="Unassembled WGS sequence"/>
</dbReference>
<dbReference type="AlphaFoldDB" id="A0A832QC13"/>
<keyword evidence="1" id="KW-0175">Coiled coil</keyword>
<accession>A0A832QC13</accession>
<evidence type="ECO:0000313" key="3">
    <source>
        <dbReference type="Proteomes" id="UP000576550"/>
    </source>
</evidence>
<dbReference type="InterPro" id="IPR003607">
    <property type="entry name" value="HD/PDEase_dom"/>
</dbReference>
<dbReference type="GO" id="GO:0005886">
    <property type="term" value="C:plasma membrane"/>
    <property type="evidence" value="ECO:0007669"/>
    <property type="project" value="TreeGrafter"/>
</dbReference>
<dbReference type="SUPFAM" id="SSF109604">
    <property type="entry name" value="HD-domain/PDEase-like"/>
    <property type="match status" value="1"/>
</dbReference>
<reference evidence="2 3" key="1">
    <citation type="journal article" date="2020" name="Biotechnol. Biofuels">
        <title>New insights from the biogas microbiome by comprehensive genome-resolved metagenomics of nearly 1600 species originating from multiple anaerobic digesters.</title>
        <authorList>
            <person name="Campanaro S."/>
            <person name="Treu L."/>
            <person name="Rodriguez-R L.M."/>
            <person name="Kovalovszki A."/>
            <person name="Ziels R.M."/>
            <person name="Maus I."/>
            <person name="Zhu X."/>
            <person name="Kougias P.G."/>
            <person name="Basile A."/>
            <person name="Luo G."/>
            <person name="Schluter A."/>
            <person name="Konstantinidis K.T."/>
            <person name="Angelidaki I."/>
        </authorList>
    </citation>
    <scope>NUCLEOTIDE SEQUENCE [LARGE SCALE GENOMIC DNA]</scope>
    <source>
        <strain evidence="2">AS05jafATM_89</strain>
    </source>
</reference>
<dbReference type="GO" id="GO:0016787">
    <property type="term" value="F:hydrolase activity"/>
    <property type="evidence" value="ECO:0007669"/>
    <property type="project" value="UniProtKB-KW"/>
</dbReference>
<feature type="coiled-coil region" evidence="1">
    <location>
        <begin position="184"/>
        <end position="211"/>
    </location>
</feature>
<dbReference type="EMBL" id="DUTP01000004">
    <property type="protein sequence ID" value="HHX99521.1"/>
    <property type="molecule type" value="Genomic_DNA"/>
</dbReference>